<sequence>MYYLSSTINPLLYQLMSAKFRLAFKETFKCSLFKCAILLRSNKAASSPTNSVKTGHQNHHYHNHGHPNQLRQARSSAGGAGGYQCSQTSSSQHNQHSQVAGGGQLTQLDSRLSGTSPIELNIGFANCSGYCSCCCSSCNCYALGANNQLTQSAIWEPDNSTANQQAGVMARLKGRLNRSLSGLFRMNSSYLQPDCPCCVNPVSQRSSSQIAVSQPASNRKPPRAAKEAEAATNLKTRIVSHSSAANRPVQCTIGDHYEDQCGTIKHSTSCASSPLLMGHQRSVDMAAVIHGEPLALRTASASPSNFSARTMLKFMRGPEAAAAALQPCGPLNPAGHSSNGAAMEPSIGDHQAAIGALSTSPNAGRMDRLIRPTQIEQQQQQQQLLLLQNMTSGESGNSTAGSSPDQLLLLDRSSANCSQRRRTPVSVSRSSGASHNRNRQRQKLSSWSSNGSDTLVQQEEHLVANDQAIDNPETDRKLSNGRSRRRRSSFQPVALDYAYSNGTSQSTDHSNGATSRRRRESSSSSNNDRHLSSSLSFSERHLDKKSSFSTTTSAIDCCGSYTTTNSQLTANGVNSCGSNNPSQTDWPISS</sequence>
<feature type="compositionally biased region" description="Low complexity" evidence="1">
    <location>
        <begin position="522"/>
        <end position="536"/>
    </location>
</feature>
<gene>
    <name evidence="2" type="ORF">SUGI_1496570</name>
</gene>
<proteinExistence type="predicted"/>
<feature type="region of interest" description="Disordered" evidence="1">
    <location>
        <begin position="413"/>
        <end position="451"/>
    </location>
</feature>
<dbReference type="Gene3D" id="1.20.1070.10">
    <property type="entry name" value="Rhodopsin 7-helix transmembrane proteins"/>
    <property type="match status" value="1"/>
</dbReference>
<feature type="compositionally biased region" description="Polar residues" evidence="1">
    <location>
        <begin position="500"/>
        <end position="514"/>
    </location>
</feature>
<dbReference type="Proteomes" id="UP001234787">
    <property type="component" value="Unassembled WGS sequence"/>
</dbReference>
<keyword evidence="3" id="KW-1185">Reference proteome</keyword>
<comment type="caution">
    <text evidence="2">The sequence shown here is derived from an EMBL/GenBank/DDBJ whole genome shotgun (WGS) entry which is preliminary data.</text>
</comment>
<name>A0AAD3NT21_CRYJA</name>
<protein>
    <submittedName>
        <fullName evidence="2">Uncharacterized protein</fullName>
    </submittedName>
</protein>
<evidence type="ECO:0000313" key="3">
    <source>
        <dbReference type="Proteomes" id="UP001234787"/>
    </source>
</evidence>
<feature type="region of interest" description="Disordered" evidence="1">
    <location>
        <begin position="46"/>
        <end position="101"/>
    </location>
</feature>
<evidence type="ECO:0000256" key="1">
    <source>
        <dbReference type="SAM" id="MobiDB-lite"/>
    </source>
</evidence>
<feature type="region of interest" description="Disordered" evidence="1">
    <location>
        <begin position="463"/>
        <end position="543"/>
    </location>
</feature>
<feature type="compositionally biased region" description="Basic residues" evidence="1">
    <location>
        <begin position="56"/>
        <end position="65"/>
    </location>
</feature>
<evidence type="ECO:0000313" key="2">
    <source>
        <dbReference type="EMBL" id="GLJ59181.1"/>
    </source>
</evidence>
<organism evidence="2 3">
    <name type="scientific">Cryptomeria japonica</name>
    <name type="common">Japanese cedar</name>
    <name type="synonym">Cupressus japonica</name>
    <dbReference type="NCBI Taxonomy" id="3369"/>
    <lineage>
        <taxon>Eukaryota</taxon>
        <taxon>Viridiplantae</taxon>
        <taxon>Streptophyta</taxon>
        <taxon>Embryophyta</taxon>
        <taxon>Tracheophyta</taxon>
        <taxon>Spermatophyta</taxon>
        <taxon>Pinopsida</taxon>
        <taxon>Pinidae</taxon>
        <taxon>Conifers II</taxon>
        <taxon>Cupressales</taxon>
        <taxon>Cupressaceae</taxon>
        <taxon>Cryptomeria</taxon>
    </lineage>
</organism>
<dbReference type="EMBL" id="BSEH01000745">
    <property type="protein sequence ID" value="GLJ59181.1"/>
    <property type="molecule type" value="Genomic_DNA"/>
</dbReference>
<reference evidence="2" key="1">
    <citation type="submission" date="2022-12" db="EMBL/GenBank/DDBJ databases">
        <title>Chromosome-Level Genome Assembly of Japanese Cedar (Cryptomeriajaponica D. Don).</title>
        <authorList>
            <person name="Fujino T."/>
            <person name="Yamaguchi K."/>
            <person name="Yokoyama T."/>
            <person name="Hamanaka T."/>
            <person name="Harazono Y."/>
            <person name="Kamada H."/>
            <person name="Kobayashi W."/>
            <person name="Ujino-Ihara T."/>
            <person name="Uchiyama K."/>
            <person name="Matsumoto A."/>
            <person name="Izuno A."/>
            <person name="Tsumura Y."/>
            <person name="Toyoda A."/>
            <person name="Shigenobu S."/>
            <person name="Moriguchi Y."/>
            <person name="Ueno S."/>
            <person name="Kasahara M."/>
        </authorList>
    </citation>
    <scope>NUCLEOTIDE SEQUENCE</scope>
</reference>
<accession>A0AAD3NT21</accession>
<dbReference type="AlphaFoldDB" id="A0AAD3NT21"/>
<feature type="compositionally biased region" description="Low complexity" evidence="1">
    <location>
        <begin position="84"/>
        <end position="98"/>
    </location>
</feature>